<sequence length="240" mass="26793">MSVLWPRLTASVAAAMYVEARRGTLRPSDSHPAQIFAPVGGRRATPSEVADLASTVRQLAERFGFPDRSEVTSRIAFDRAAVPLIGTKLDLSWSEAASRDVWSFLALVALPDVTSWRFGTDNVERWVASDPNRHTWSRLWWQAVVFEGDLALLAELTESDLNQVFERRRIGGDPRLACAIARAVVSRTIGGEGRRDIIRDVTARVRRRLAWADMYSLEASVLDSVISGFVDESIRRIRVS</sequence>
<organism evidence="1 2">
    <name type="scientific">Frondihabitans australicus</name>
    <dbReference type="NCBI Taxonomy" id="386892"/>
    <lineage>
        <taxon>Bacteria</taxon>
        <taxon>Bacillati</taxon>
        <taxon>Actinomycetota</taxon>
        <taxon>Actinomycetes</taxon>
        <taxon>Micrococcales</taxon>
        <taxon>Microbacteriaceae</taxon>
        <taxon>Frondihabitans</taxon>
    </lineage>
</organism>
<accession>A0A495IDU0</accession>
<comment type="caution">
    <text evidence="1">The sequence shown here is derived from an EMBL/GenBank/DDBJ whole genome shotgun (WGS) entry which is preliminary data.</text>
</comment>
<gene>
    <name evidence="1" type="ORF">C8E83_0584</name>
</gene>
<dbReference type="EMBL" id="RBKS01000001">
    <property type="protein sequence ID" value="RKR73491.1"/>
    <property type="molecule type" value="Genomic_DNA"/>
</dbReference>
<evidence type="ECO:0000313" key="2">
    <source>
        <dbReference type="Proteomes" id="UP000280008"/>
    </source>
</evidence>
<protein>
    <submittedName>
        <fullName evidence="1">Uncharacterized protein</fullName>
    </submittedName>
</protein>
<reference evidence="1 2" key="1">
    <citation type="submission" date="2018-10" db="EMBL/GenBank/DDBJ databases">
        <title>Sequencing the genomes of 1000 actinobacteria strains.</title>
        <authorList>
            <person name="Klenk H.-P."/>
        </authorList>
    </citation>
    <scope>NUCLEOTIDE SEQUENCE [LARGE SCALE GENOMIC DNA]</scope>
    <source>
        <strain evidence="1 2">DSM 17894</strain>
    </source>
</reference>
<dbReference type="InterPro" id="IPR045920">
    <property type="entry name" value="DUF6339"/>
</dbReference>
<proteinExistence type="predicted"/>
<name>A0A495IDU0_9MICO</name>
<dbReference type="Proteomes" id="UP000280008">
    <property type="component" value="Unassembled WGS sequence"/>
</dbReference>
<dbReference type="AlphaFoldDB" id="A0A495IDU0"/>
<evidence type="ECO:0000313" key="1">
    <source>
        <dbReference type="EMBL" id="RKR73491.1"/>
    </source>
</evidence>
<keyword evidence="2" id="KW-1185">Reference proteome</keyword>
<dbReference type="Pfam" id="PF19866">
    <property type="entry name" value="DUF6339"/>
    <property type="match status" value="1"/>
</dbReference>